<dbReference type="Proteomes" id="UP000063699">
    <property type="component" value="Chromosome"/>
</dbReference>
<dbReference type="RefSeq" id="WP_054293792.1">
    <property type="nucleotide sequence ID" value="NZ_CP012752.1"/>
</dbReference>
<reference evidence="2 3" key="1">
    <citation type="submission" date="2015-07" db="EMBL/GenBank/DDBJ databases">
        <title>Genome sequencing of Kibdelosporangium phytohabitans.</title>
        <authorList>
            <person name="Qin S."/>
            <person name="Xing K."/>
        </authorList>
    </citation>
    <scope>NUCLEOTIDE SEQUENCE [LARGE SCALE GENOMIC DNA]</scope>
    <source>
        <strain evidence="2 3">KLBMP1111</strain>
    </source>
</reference>
<dbReference type="AlphaFoldDB" id="A0A0N9I2H3"/>
<keyword evidence="1" id="KW-1133">Transmembrane helix</keyword>
<evidence type="ECO:0000256" key="1">
    <source>
        <dbReference type="SAM" id="Phobius"/>
    </source>
</evidence>
<dbReference type="KEGG" id="kphy:AOZ06_38025"/>
<gene>
    <name evidence="2" type="ORF">AOZ06_38025</name>
</gene>
<organism evidence="2 3">
    <name type="scientific">Kibdelosporangium phytohabitans</name>
    <dbReference type="NCBI Taxonomy" id="860235"/>
    <lineage>
        <taxon>Bacteria</taxon>
        <taxon>Bacillati</taxon>
        <taxon>Actinomycetota</taxon>
        <taxon>Actinomycetes</taxon>
        <taxon>Pseudonocardiales</taxon>
        <taxon>Pseudonocardiaceae</taxon>
        <taxon>Kibdelosporangium</taxon>
    </lineage>
</organism>
<keyword evidence="1" id="KW-0472">Membrane</keyword>
<keyword evidence="1" id="KW-0812">Transmembrane</keyword>
<evidence type="ECO:0000313" key="3">
    <source>
        <dbReference type="Proteomes" id="UP000063699"/>
    </source>
</evidence>
<name>A0A0N9I2H3_9PSEU</name>
<dbReference type="STRING" id="860235.AOZ06_38025"/>
<accession>A0A0N9I2H3</accession>
<feature type="transmembrane region" description="Helical" evidence="1">
    <location>
        <begin position="30"/>
        <end position="50"/>
    </location>
</feature>
<keyword evidence="3" id="KW-1185">Reference proteome</keyword>
<protein>
    <submittedName>
        <fullName evidence="2">Uncharacterized protein</fullName>
    </submittedName>
</protein>
<proteinExistence type="predicted"/>
<sequence>MSVNEEEDPPQSLAAELIRASAPAIYGRSWVPYVRLLILLVVLAVVVIGARELFSPAPAPTSTTSNQ</sequence>
<dbReference type="OrthoDB" id="9944865at2"/>
<evidence type="ECO:0000313" key="2">
    <source>
        <dbReference type="EMBL" id="ALG11896.1"/>
    </source>
</evidence>
<dbReference type="EMBL" id="CP012752">
    <property type="protein sequence ID" value="ALG11896.1"/>
    <property type="molecule type" value="Genomic_DNA"/>
</dbReference>